<dbReference type="Proteomes" id="UP000192660">
    <property type="component" value="Unassembled WGS sequence"/>
</dbReference>
<keyword evidence="2" id="KW-1133">Transmembrane helix</keyword>
<proteinExistence type="predicted"/>
<reference evidence="4" key="1">
    <citation type="submission" date="2017-04" db="EMBL/GenBank/DDBJ databases">
        <authorList>
            <person name="Varghese N."/>
            <person name="Submissions S."/>
        </authorList>
    </citation>
    <scope>NUCLEOTIDE SEQUENCE [LARGE SCALE GENOMIC DNA]</scope>
    <source>
        <strain evidence="4">DSM 9293</strain>
    </source>
</reference>
<dbReference type="SUPFAM" id="SSF63817">
    <property type="entry name" value="Sortase"/>
    <property type="match status" value="1"/>
</dbReference>
<dbReference type="CDD" id="cd05828">
    <property type="entry name" value="Sortase_D_1"/>
    <property type="match status" value="1"/>
</dbReference>
<dbReference type="EMBL" id="FWWY01000001">
    <property type="protein sequence ID" value="SMC03607.1"/>
    <property type="molecule type" value="Genomic_DNA"/>
</dbReference>
<dbReference type="InterPro" id="IPR005754">
    <property type="entry name" value="Sortase"/>
</dbReference>
<name>A0A1W1WBF4_SULTA</name>
<evidence type="ECO:0000313" key="4">
    <source>
        <dbReference type="Proteomes" id="UP000192660"/>
    </source>
</evidence>
<dbReference type="Pfam" id="PF04203">
    <property type="entry name" value="Sortase"/>
    <property type="match status" value="1"/>
</dbReference>
<dbReference type="Gene3D" id="2.40.260.10">
    <property type="entry name" value="Sortase"/>
    <property type="match status" value="1"/>
</dbReference>
<dbReference type="InterPro" id="IPR041999">
    <property type="entry name" value="Sortase_D_1"/>
</dbReference>
<dbReference type="SMR" id="A0A1W1WBF4"/>
<dbReference type="GO" id="GO:0016787">
    <property type="term" value="F:hydrolase activity"/>
    <property type="evidence" value="ECO:0007669"/>
    <property type="project" value="UniProtKB-KW"/>
</dbReference>
<keyword evidence="4" id="KW-1185">Reference proteome</keyword>
<organism evidence="3 4">
    <name type="scientific">Sulfobacillus thermosulfidooxidans (strain DSM 9293 / VKM B-1269 / AT-1)</name>
    <dbReference type="NCBI Taxonomy" id="929705"/>
    <lineage>
        <taxon>Bacteria</taxon>
        <taxon>Bacillati</taxon>
        <taxon>Bacillota</taxon>
        <taxon>Clostridia</taxon>
        <taxon>Eubacteriales</taxon>
        <taxon>Clostridiales Family XVII. Incertae Sedis</taxon>
        <taxon>Sulfobacillus</taxon>
    </lineage>
</organism>
<accession>A0A1W1WBF4</accession>
<dbReference type="InterPro" id="IPR023365">
    <property type="entry name" value="Sortase_dom-sf"/>
</dbReference>
<feature type="transmembrane region" description="Helical" evidence="2">
    <location>
        <begin position="20"/>
        <end position="42"/>
    </location>
</feature>
<evidence type="ECO:0000256" key="1">
    <source>
        <dbReference type="ARBA" id="ARBA00022801"/>
    </source>
</evidence>
<dbReference type="STRING" id="28034.BFX07_04185"/>
<dbReference type="AlphaFoldDB" id="A0A1W1WBF4"/>
<keyword evidence="2" id="KW-0472">Membrane</keyword>
<sequence>MRDYTWLSGKVLSTKMRQRLWGAGLIVVGGLLLLSPLLLHAYDMVTQNALLVEAPHPALVKSRHVDLKPAALEPEPPLGTVIGTIDIPAIHVNAAVVQGTTDSLLLGAPGHFMGSVLPGESGLSVIAAHNATYFHFLNRLTPKDSIIVTTQQGQFIFKETSQAIWPANANLPDSSAPTLALEACYPLNALYLTSQRDIVFAQLVKERPARAFVSPKTLTTGSYSAHMDSVIAQQYNLHLADNNLPQGTLTYHNHAAPHVFRQFVTSEKPLELLSQAVHMILAYQDTSQHGQEHLLQSLFLPGQSPGLNPFWKMTLVQYIDRVNYQITLNAQGVATAVTVNAPNVLVDTHHVAITWRITIIQHELYLDKVTVQNL</sequence>
<evidence type="ECO:0000313" key="3">
    <source>
        <dbReference type="EMBL" id="SMC03607.1"/>
    </source>
</evidence>
<gene>
    <name evidence="3" type="ORF">SAMN00768000_1172</name>
</gene>
<keyword evidence="2" id="KW-0812">Transmembrane</keyword>
<protein>
    <submittedName>
        <fullName evidence="3">Sortase A</fullName>
    </submittedName>
</protein>
<keyword evidence="1" id="KW-0378">Hydrolase</keyword>
<evidence type="ECO:0000256" key="2">
    <source>
        <dbReference type="SAM" id="Phobius"/>
    </source>
</evidence>